<reference evidence="8" key="1">
    <citation type="submission" date="2020-02" db="EMBL/GenBank/DDBJ databases">
        <authorList>
            <person name="Meier V. D."/>
        </authorList>
    </citation>
    <scope>NUCLEOTIDE SEQUENCE</scope>
    <source>
        <strain evidence="8">AVDCRST_MAG50</strain>
    </source>
</reference>
<evidence type="ECO:0000256" key="5">
    <source>
        <dbReference type="ARBA" id="ARBA00022989"/>
    </source>
</evidence>
<comment type="similarity">
    <text evidence="2">Belongs to the CPA3 antiporters (TC 2.A.63) subunit C family.</text>
</comment>
<sequence>MIVVLALAVGGLYAAGAFLLLQRSLTRIILGIALLGHGANLLLLLAGGASGRAPIVDGSDQAVSDPLPQALALTAIVITFGLTAFLLALAYRSWLLRHDDEVEDDVEDRRIARLGRGKS</sequence>
<evidence type="ECO:0000313" key="8">
    <source>
        <dbReference type="EMBL" id="CAA9215908.1"/>
    </source>
</evidence>
<feature type="transmembrane region" description="Helical" evidence="7">
    <location>
        <begin position="24"/>
        <end position="49"/>
    </location>
</feature>
<evidence type="ECO:0000256" key="1">
    <source>
        <dbReference type="ARBA" id="ARBA00004651"/>
    </source>
</evidence>
<dbReference type="InterPro" id="IPR050601">
    <property type="entry name" value="CPA3_antiporter_subunitC"/>
</dbReference>
<keyword evidence="4 7" id="KW-0812">Transmembrane</keyword>
<dbReference type="GO" id="GO:0005886">
    <property type="term" value="C:plasma membrane"/>
    <property type="evidence" value="ECO:0007669"/>
    <property type="project" value="UniProtKB-SubCell"/>
</dbReference>
<dbReference type="AlphaFoldDB" id="A0A6J4H7I6"/>
<dbReference type="PANTHER" id="PTHR34583">
    <property type="entry name" value="ANTIPORTER SUBUNIT MNHC2-RELATED"/>
    <property type="match status" value="1"/>
</dbReference>
<feature type="transmembrane region" description="Helical" evidence="7">
    <location>
        <begin position="70"/>
        <end position="91"/>
    </location>
</feature>
<comment type="subcellular location">
    <subcellularLocation>
        <location evidence="1">Cell membrane</location>
        <topology evidence="1">Multi-pass membrane protein</topology>
    </subcellularLocation>
</comment>
<evidence type="ECO:0000256" key="4">
    <source>
        <dbReference type="ARBA" id="ARBA00022692"/>
    </source>
</evidence>
<evidence type="ECO:0000256" key="7">
    <source>
        <dbReference type="SAM" id="Phobius"/>
    </source>
</evidence>
<name>A0A6J4H7I6_9ACTN</name>
<protein>
    <submittedName>
        <fullName evidence="8">Na(+) H(+) antiporter subunit C</fullName>
    </submittedName>
</protein>
<accession>A0A6J4H7I6</accession>
<keyword evidence="5 7" id="KW-1133">Transmembrane helix</keyword>
<proteinExistence type="inferred from homology"/>
<keyword evidence="6 7" id="KW-0472">Membrane</keyword>
<evidence type="ECO:0000256" key="6">
    <source>
        <dbReference type="ARBA" id="ARBA00023136"/>
    </source>
</evidence>
<dbReference type="NCBIfam" id="NF005929">
    <property type="entry name" value="PRK07946.1"/>
    <property type="match status" value="1"/>
</dbReference>
<keyword evidence="3" id="KW-1003">Cell membrane</keyword>
<dbReference type="Pfam" id="PF00420">
    <property type="entry name" value="Oxidored_q2"/>
    <property type="match status" value="1"/>
</dbReference>
<dbReference type="EMBL" id="CADCTF010000015">
    <property type="protein sequence ID" value="CAA9215908.1"/>
    <property type="molecule type" value="Genomic_DNA"/>
</dbReference>
<organism evidence="8">
    <name type="scientific">uncultured Acidimicrobiales bacterium</name>
    <dbReference type="NCBI Taxonomy" id="310071"/>
    <lineage>
        <taxon>Bacteria</taxon>
        <taxon>Bacillati</taxon>
        <taxon>Actinomycetota</taxon>
        <taxon>Acidimicrobiia</taxon>
        <taxon>Acidimicrobiales</taxon>
        <taxon>environmental samples</taxon>
    </lineage>
</organism>
<evidence type="ECO:0000256" key="2">
    <source>
        <dbReference type="ARBA" id="ARBA00010388"/>
    </source>
</evidence>
<dbReference type="Gene3D" id="1.10.287.3510">
    <property type="match status" value="1"/>
</dbReference>
<dbReference type="PANTHER" id="PTHR34583:SF2">
    <property type="entry name" value="ANTIPORTER SUBUNIT MNHC2-RELATED"/>
    <property type="match status" value="1"/>
</dbReference>
<dbReference type="InterPro" id="IPR039428">
    <property type="entry name" value="NUOK/Mnh_C1-like"/>
</dbReference>
<evidence type="ECO:0000256" key="3">
    <source>
        <dbReference type="ARBA" id="ARBA00022475"/>
    </source>
</evidence>
<gene>
    <name evidence="8" type="ORF">AVDCRST_MAG50-216</name>
</gene>